<dbReference type="InterPro" id="IPR036249">
    <property type="entry name" value="Thioredoxin-like_sf"/>
</dbReference>
<sequence>MNKKIFIIYTADNCGACSKFKRTQSVLVENIRKIKNISILYINVKKMADDPGELYHPQFRKGGKWFPGFYLFDEEDFYNFENPLNGHVMGGIYKNGIQTKDPSIKYSFQTSYIIEWIKYNISIKQKSKIKYIYNNDDTDFEYYTLDWYKLMNK</sequence>
<dbReference type="EMBL" id="MK500470">
    <property type="protein sequence ID" value="QBK90232.1"/>
    <property type="molecule type" value="Genomic_DNA"/>
</dbReference>
<dbReference type="SUPFAM" id="SSF52833">
    <property type="entry name" value="Thioredoxin-like"/>
    <property type="match status" value="1"/>
</dbReference>
<evidence type="ECO:0000313" key="1">
    <source>
        <dbReference type="EMBL" id="QBK90232.1"/>
    </source>
</evidence>
<accession>A0A4D5XF62</accession>
<reference evidence="1" key="1">
    <citation type="journal article" date="2019" name="MBio">
        <title>Virus Genomes from Deep Sea Sediments Expand the Ocean Megavirome and Support Independent Origins of Viral Gigantism.</title>
        <authorList>
            <person name="Backstrom D."/>
            <person name="Yutin N."/>
            <person name="Jorgensen S.L."/>
            <person name="Dharamshi J."/>
            <person name="Homa F."/>
            <person name="Zaremba-Niedwiedzka K."/>
            <person name="Spang A."/>
            <person name="Wolf Y.I."/>
            <person name="Koonin E.V."/>
            <person name="Ettema T.J."/>
        </authorList>
    </citation>
    <scope>NUCLEOTIDE SEQUENCE</scope>
</reference>
<name>A0A4D5XF62_9VIRU</name>
<proteinExistence type="predicted"/>
<gene>
    <name evidence="1" type="ORF">LCPAC102_01450</name>
</gene>
<dbReference type="Gene3D" id="3.40.30.10">
    <property type="entry name" value="Glutaredoxin"/>
    <property type="match status" value="1"/>
</dbReference>
<organism evidence="1">
    <name type="scientific">Pithovirus LCPAC102</name>
    <dbReference type="NCBI Taxonomy" id="2506587"/>
    <lineage>
        <taxon>Viruses</taxon>
        <taxon>Pithoviruses</taxon>
    </lineage>
</organism>
<protein>
    <submittedName>
        <fullName evidence="1">Thioredoxin-fold protein</fullName>
    </submittedName>
</protein>